<evidence type="ECO:0000313" key="3">
    <source>
        <dbReference type="Proteomes" id="UP000185628"/>
    </source>
</evidence>
<dbReference type="EMBL" id="MQVR01000028">
    <property type="protein sequence ID" value="OKL54082.1"/>
    <property type="molecule type" value="Genomic_DNA"/>
</dbReference>
<feature type="transmembrane region" description="Helical" evidence="1">
    <location>
        <begin position="115"/>
        <end position="135"/>
    </location>
</feature>
<dbReference type="RefSeq" id="WP_073716485.1">
    <property type="nucleotide sequence ID" value="NZ_MQVR01000028.1"/>
</dbReference>
<dbReference type="OrthoDB" id="3406108at2"/>
<sequence length="216" mass="23304">MDRYGRIALAIAAIAYSTWLLGPWLVPQMPLVSSYASELAADGVPYADVFRWGDRITGVVLLFAATRASGWFRIPIAIWGGATLLDSFSPMTCSPSIASACVLKNETFPTIQDTLHVVASSTATVASLGAVLAVWYFGPRMTTPWRLVAWAVVIATGVLIVSSILTELGVAHQGLGYFQRSQLATLSLWTLFAALWWPRDFLTSPVSDAPPATPSR</sequence>
<comment type="caution">
    <text evidence="2">The sequence shown here is derived from an EMBL/GenBank/DDBJ whole genome shotgun (WGS) entry which is preliminary data.</text>
</comment>
<keyword evidence="1" id="KW-1133">Transmembrane helix</keyword>
<feature type="transmembrane region" description="Helical" evidence="1">
    <location>
        <begin position="7"/>
        <end position="26"/>
    </location>
</feature>
<dbReference type="Pfam" id="PF06197">
    <property type="entry name" value="DUF998"/>
    <property type="match status" value="1"/>
</dbReference>
<evidence type="ECO:0008006" key="4">
    <source>
        <dbReference type="Google" id="ProtNLM"/>
    </source>
</evidence>
<accession>A0A1Q5Q340</accession>
<dbReference type="AlphaFoldDB" id="A0A1Q5Q340"/>
<name>A0A1Q5Q340_9ACTO</name>
<keyword evidence="1" id="KW-0812">Transmembrane</keyword>
<keyword evidence="1" id="KW-0472">Membrane</keyword>
<gene>
    <name evidence="2" type="ORF">BSZ39_06090</name>
</gene>
<dbReference type="Proteomes" id="UP000185628">
    <property type="component" value="Unassembled WGS sequence"/>
</dbReference>
<evidence type="ECO:0000313" key="2">
    <source>
        <dbReference type="EMBL" id="OKL54082.1"/>
    </source>
</evidence>
<dbReference type="InterPro" id="IPR009339">
    <property type="entry name" value="DUF998"/>
</dbReference>
<feature type="transmembrane region" description="Helical" evidence="1">
    <location>
        <begin position="147"/>
        <end position="165"/>
    </location>
</feature>
<organism evidence="2 3">
    <name type="scientific">Bowdeniella nasicola</name>
    <dbReference type="NCBI Taxonomy" id="208480"/>
    <lineage>
        <taxon>Bacteria</taxon>
        <taxon>Bacillati</taxon>
        <taxon>Actinomycetota</taxon>
        <taxon>Actinomycetes</taxon>
        <taxon>Actinomycetales</taxon>
        <taxon>Actinomycetaceae</taxon>
        <taxon>Bowdeniella</taxon>
    </lineage>
</organism>
<protein>
    <recommendedName>
        <fullName evidence="4">DUF998 domain-containing protein</fullName>
    </recommendedName>
</protein>
<reference evidence="3" key="1">
    <citation type="submission" date="2016-12" db="EMBL/GenBank/DDBJ databases">
        <authorList>
            <person name="Meng X."/>
        </authorList>
    </citation>
    <scope>NUCLEOTIDE SEQUENCE [LARGE SCALE GENOMIC DNA]</scope>
    <source>
        <strain evidence="3">DSM 19116</strain>
    </source>
</reference>
<evidence type="ECO:0000256" key="1">
    <source>
        <dbReference type="SAM" id="Phobius"/>
    </source>
</evidence>
<proteinExistence type="predicted"/>
<keyword evidence="3" id="KW-1185">Reference proteome</keyword>